<feature type="domain" description="AB hydrolase-1" evidence="4">
    <location>
        <begin position="68"/>
        <end position="196"/>
    </location>
</feature>
<accession>A0A9N8ELY5</accession>
<dbReference type="AlphaFoldDB" id="A0A9N8ELY5"/>
<gene>
    <name evidence="5" type="ORF">SEMRO_1337_G264060.1</name>
</gene>
<evidence type="ECO:0000256" key="1">
    <source>
        <dbReference type="ARBA" id="ARBA00010088"/>
    </source>
</evidence>
<dbReference type="SUPFAM" id="SSF53474">
    <property type="entry name" value="alpha/beta-Hydrolases"/>
    <property type="match status" value="1"/>
</dbReference>
<keyword evidence="2" id="KW-0378">Hydrolase</keyword>
<evidence type="ECO:0000256" key="2">
    <source>
        <dbReference type="ARBA" id="ARBA00022801"/>
    </source>
</evidence>
<comment type="similarity">
    <text evidence="1">Belongs to the peptidase S33 family.</text>
</comment>
<feature type="signal peptide" evidence="3">
    <location>
        <begin position="1"/>
        <end position="17"/>
    </location>
</feature>
<dbReference type="Gene3D" id="3.40.50.1820">
    <property type="entry name" value="alpha/beta hydrolase"/>
    <property type="match status" value="1"/>
</dbReference>
<reference evidence="5" key="1">
    <citation type="submission" date="2020-06" db="EMBL/GenBank/DDBJ databases">
        <authorList>
            <consortium name="Plant Systems Biology data submission"/>
        </authorList>
    </citation>
    <scope>NUCLEOTIDE SEQUENCE</scope>
    <source>
        <strain evidence="5">D6</strain>
    </source>
</reference>
<dbReference type="EMBL" id="CAICTM010001335">
    <property type="protein sequence ID" value="CAB9522750.1"/>
    <property type="molecule type" value="Genomic_DNA"/>
</dbReference>
<dbReference type="PRINTS" id="PR00793">
    <property type="entry name" value="PROAMNOPTASE"/>
</dbReference>
<proteinExistence type="inferred from homology"/>
<evidence type="ECO:0000256" key="3">
    <source>
        <dbReference type="SAM" id="SignalP"/>
    </source>
</evidence>
<evidence type="ECO:0000313" key="5">
    <source>
        <dbReference type="EMBL" id="CAB9522750.1"/>
    </source>
</evidence>
<sequence length="314" mass="35670">MRFLFLIIGIVVYLALSWEHAYTRSVSLYSGKVLTLANLTTEAVNGHHHALTIRTAMSQADVASHQAPVLLILHGGPAWSDIPFLYGSDYLLEEHFIVVHYDQRSAGKSCRYYGNSSNNNFASHNNLTIQQHVDDAVAIVQYLQKKFHQEKVYLMGGSWGSVLSLLAAKQQPDLFHFVAVHGTLVNGLSNELISREFILHQFPTANIPMPPYKSVDELVLQRQWLNRAGGVFYKDPLPATVTRYIPQLRFRSQLLYYAVHLLLAPEFSWGDKLRFGRCYRETCAIDGGITCEIRCLQSNRRQVRGSYFVPSWPL</sequence>
<dbReference type="InterPro" id="IPR000073">
    <property type="entry name" value="AB_hydrolase_1"/>
</dbReference>
<dbReference type="GO" id="GO:0008233">
    <property type="term" value="F:peptidase activity"/>
    <property type="evidence" value="ECO:0007669"/>
    <property type="project" value="InterPro"/>
</dbReference>
<comment type="caution">
    <text evidence="5">The sequence shown here is derived from an EMBL/GenBank/DDBJ whole genome shotgun (WGS) entry which is preliminary data.</text>
</comment>
<dbReference type="InterPro" id="IPR029058">
    <property type="entry name" value="AB_hydrolase_fold"/>
</dbReference>
<evidence type="ECO:0000259" key="4">
    <source>
        <dbReference type="Pfam" id="PF00561"/>
    </source>
</evidence>
<name>A0A9N8ELY5_9STRA</name>
<organism evidence="5 6">
    <name type="scientific">Seminavis robusta</name>
    <dbReference type="NCBI Taxonomy" id="568900"/>
    <lineage>
        <taxon>Eukaryota</taxon>
        <taxon>Sar</taxon>
        <taxon>Stramenopiles</taxon>
        <taxon>Ochrophyta</taxon>
        <taxon>Bacillariophyta</taxon>
        <taxon>Bacillariophyceae</taxon>
        <taxon>Bacillariophycidae</taxon>
        <taxon>Naviculales</taxon>
        <taxon>Naviculaceae</taxon>
        <taxon>Seminavis</taxon>
    </lineage>
</organism>
<dbReference type="InterPro" id="IPR002410">
    <property type="entry name" value="Peptidase_S33"/>
</dbReference>
<evidence type="ECO:0000313" key="6">
    <source>
        <dbReference type="Proteomes" id="UP001153069"/>
    </source>
</evidence>
<dbReference type="Pfam" id="PF00561">
    <property type="entry name" value="Abhydrolase_1"/>
    <property type="match status" value="1"/>
</dbReference>
<dbReference type="Proteomes" id="UP001153069">
    <property type="component" value="Unassembled WGS sequence"/>
</dbReference>
<feature type="chain" id="PRO_5040297388" evidence="3">
    <location>
        <begin position="18"/>
        <end position="314"/>
    </location>
</feature>
<dbReference type="GO" id="GO:0006508">
    <property type="term" value="P:proteolysis"/>
    <property type="evidence" value="ECO:0007669"/>
    <property type="project" value="InterPro"/>
</dbReference>
<keyword evidence="6" id="KW-1185">Reference proteome</keyword>
<keyword evidence="3" id="KW-0732">Signal</keyword>
<protein>
    <submittedName>
        <fullName evidence="5">Alpha beta</fullName>
    </submittedName>
</protein>